<gene>
    <name evidence="1" type="ORF">Pmani_036936</name>
</gene>
<dbReference type="InterPro" id="IPR007884">
    <property type="entry name" value="METL9"/>
</dbReference>
<comment type="caution">
    <text evidence="1">The sequence shown here is derived from an EMBL/GenBank/DDBJ whole genome shotgun (WGS) entry which is preliminary data.</text>
</comment>
<sequence length="202" mass="22767">MGRREVAAWGGSKRSSYMGVLDAWSWAKEAEDVEYDVITCLNLLDRCDTPRSLLTQIHSRLAPTGSLVVALVLPFSPYVETGTMDNLPSEDMGMRGSTLEAQVNVLADEVFPSLGFKVVRWSRLPYLCEGDLDQAFYWLSDVVFILRKVKNDASQDETEVYGDKKQEREIIGEEREVDGVATCEESDNDCYEDALYEVKTDL</sequence>
<accession>A0AAE1TNX5</accession>
<dbReference type="GO" id="GO:0106370">
    <property type="term" value="F:protein-L-histidine N-pros-methyltransferase activity"/>
    <property type="evidence" value="ECO:0007669"/>
    <property type="project" value="InterPro"/>
</dbReference>
<name>A0AAE1TNX5_9EUCA</name>
<dbReference type="Proteomes" id="UP001292094">
    <property type="component" value="Unassembled WGS sequence"/>
</dbReference>
<reference evidence="1" key="1">
    <citation type="submission" date="2023-11" db="EMBL/GenBank/DDBJ databases">
        <title>Genome assemblies of two species of porcelain crab, Petrolisthes cinctipes and Petrolisthes manimaculis (Anomura: Porcellanidae).</title>
        <authorList>
            <person name="Angst P."/>
        </authorList>
    </citation>
    <scope>NUCLEOTIDE SEQUENCE</scope>
    <source>
        <strain evidence="1">PB745_02</strain>
        <tissue evidence="1">Gill</tissue>
    </source>
</reference>
<dbReference type="AlphaFoldDB" id="A0AAE1TNX5"/>
<dbReference type="Gene3D" id="3.40.50.150">
    <property type="entry name" value="Vaccinia Virus protein VP39"/>
    <property type="match status" value="1"/>
</dbReference>
<evidence type="ECO:0000313" key="1">
    <source>
        <dbReference type="EMBL" id="KAK4290149.1"/>
    </source>
</evidence>
<dbReference type="InterPro" id="IPR029063">
    <property type="entry name" value="SAM-dependent_MTases_sf"/>
</dbReference>
<dbReference type="PANTHER" id="PTHR12890:SF0">
    <property type="entry name" value="PROTEIN-L-HISTIDINE N-PROS-METHYLTRANSFERASE"/>
    <property type="match status" value="1"/>
</dbReference>
<dbReference type="EMBL" id="JAWZYT010005592">
    <property type="protein sequence ID" value="KAK4290149.1"/>
    <property type="molecule type" value="Genomic_DNA"/>
</dbReference>
<dbReference type="Pfam" id="PF05219">
    <property type="entry name" value="DREV"/>
    <property type="match status" value="1"/>
</dbReference>
<dbReference type="SUPFAM" id="SSF53335">
    <property type="entry name" value="S-adenosyl-L-methionine-dependent methyltransferases"/>
    <property type="match status" value="1"/>
</dbReference>
<organism evidence="1 2">
    <name type="scientific">Petrolisthes manimaculis</name>
    <dbReference type="NCBI Taxonomy" id="1843537"/>
    <lineage>
        <taxon>Eukaryota</taxon>
        <taxon>Metazoa</taxon>
        <taxon>Ecdysozoa</taxon>
        <taxon>Arthropoda</taxon>
        <taxon>Crustacea</taxon>
        <taxon>Multicrustacea</taxon>
        <taxon>Malacostraca</taxon>
        <taxon>Eumalacostraca</taxon>
        <taxon>Eucarida</taxon>
        <taxon>Decapoda</taxon>
        <taxon>Pleocyemata</taxon>
        <taxon>Anomura</taxon>
        <taxon>Galatheoidea</taxon>
        <taxon>Porcellanidae</taxon>
        <taxon>Petrolisthes</taxon>
    </lineage>
</organism>
<keyword evidence="2" id="KW-1185">Reference proteome</keyword>
<evidence type="ECO:0008006" key="3">
    <source>
        <dbReference type="Google" id="ProtNLM"/>
    </source>
</evidence>
<proteinExistence type="predicted"/>
<evidence type="ECO:0000313" key="2">
    <source>
        <dbReference type="Proteomes" id="UP001292094"/>
    </source>
</evidence>
<dbReference type="PANTHER" id="PTHR12890">
    <property type="entry name" value="DREV PROTEIN"/>
    <property type="match status" value="1"/>
</dbReference>
<protein>
    <recommendedName>
        <fullName evidence="3">Methyltransferase-like protein 9</fullName>
    </recommendedName>
</protein>